<sequence>MGQKDSRSSASIRARPVQQAARLLPLPHPPQPPLCRNIEPPPAPAPSVLQLIGNGELVHVSADDHGGGELSADEDVPAARSASDYSYLADRDPGLAEMGKKLCEDEVQCMLGFCVHFFDPTSPEQHDAVCKWLRACLLAVDDPPTAQFAAALTPVSAAHSEVNMVLDKVSAHCIIHAEHGNGLNNLEQELLDGFVPTTAAGTSAYPDRTTYYGTSASADTMDDPQVYLMDYRVRRLQELPHGAEHSTPWISPMMTPCIPVSLSE</sequence>
<reference evidence="2 3" key="1">
    <citation type="submission" date="2016-07" db="EMBL/GenBank/DDBJ databases">
        <title>Draft genome of the white-rot fungus Obba rivulosa 3A-2.</title>
        <authorList>
            <consortium name="DOE Joint Genome Institute"/>
            <person name="Miettinen O."/>
            <person name="Riley R."/>
            <person name="Acob R."/>
            <person name="Barry K."/>
            <person name="Cullen D."/>
            <person name="De Vries R."/>
            <person name="Hainaut M."/>
            <person name="Hatakka A."/>
            <person name="Henrissat B."/>
            <person name="Hilden K."/>
            <person name="Kuo R."/>
            <person name="Labutti K."/>
            <person name="Lipzen A."/>
            <person name="Makela M.R."/>
            <person name="Sandor L."/>
            <person name="Spatafora J.W."/>
            <person name="Grigoriev I.V."/>
            <person name="Hibbett D.S."/>
        </authorList>
    </citation>
    <scope>NUCLEOTIDE SEQUENCE [LARGE SCALE GENOMIC DNA]</scope>
    <source>
        <strain evidence="2 3">3A-2</strain>
    </source>
</reference>
<evidence type="ECO:0000313" key="3">
    <source>
        <dbReference type="Proteomes" id="UP000250043"/>
    </source>
</evidence>
<dbReference type="EMBL" id="KV722860">
    <property type="protein sequence ID" value="OCH83700.1"/>
    <property type="molecule type" value="Genomic_DNA"/>
</dbReference>
<organism evidence="2 3">
    <name type="scientific">Obba rivulosa</name>
    <dbReference type="NCBI Taxonomy" id="1052685"/>
    <lineage>
        <taxon>Eukaryota</taxon>
        <taxon>Fungi</taxon>
        <taxon>Dikarya</taxon>
        <taxon>Basidiomycota</taxon>
        <taxon>Agaricomycotina</taxon>
        <taxon>Agaricomycetes</taxon>
        <taxon>Polyporales</taxon>
        <taxon>Gelatoporiaceae</taxon>
        <taxon>Obba</taxon>
    </lineage>
</organism>
<gene>
    <name evidence="2" type="ORF">OBBRIDRAFT_808816</name>
</gene>
<accession>A0A8E2AR59</accession>
<feature type="compositionally biased region" description="Pro residues" evidence="1">
    <location>
        <begin position="26"/>
        <end position="42"/>
    </location>
</feature>
<dbReference type="AlphaFoldDB" id="A0A8E2AR59"/>
<evidence type="ECO:0000256" key="1">
    <source>
        <dbReference type="SAM" id="MobiDB-lite"/>
    </source>
</evidence>
<protein>
    <submittedName>
        <fullName evidence="2">Uncharacterized protein</fullName>
    </submittedName>
</protein>
<name>A0A8E2AR59_9APHY</name>
<proteinExistence type="predicted"/>
<feature type="region of interest" description="Disordered" evidence="1">
    <location>
        <begin position="1"/>
        <end position="42"/>
    </location>
</feature>
<dbReference type="Proteomes" id="UP000250043">
    <property type="component" value="Unassembled WGS sequence"/>
</dbReference>
<keyword evidence="3" id="KW-1185">Reference proteome</keyword>
<evidence type="ECO:0000313" key="2">
    <source>
        <dbReference type="EMBL" id="OCH83700.1"/>
    </source>
</evidence>